<sequence>MPERGGVGKPSQSDAAWAGISGLASLPEEERDAFLPAADYFEAFRRDYARADVTVVDKLECGQEFQEPGFVSWEAFHKGAWSEALDALVEARPAMSRQFVAAEQRGLRLRRVRYVELPPSEYVLWETAVLRERADLGEEIRVVVRYGGPGKLAPPPDGFPSWSFSGPSVSMS</sequence>
<dbReference type="InterPro" id="IPR049244">
    <property type="entry name" value="DUF6879"/>
</dbReference>
<dbReference type="Proteomes" id="UP000655443">
    <property type="component" value="Unassembled WGS sequence"/>
</dbReference>
<evidence type="ECO:0000259" key="1">
    <source>
        <dbReference type="Pfam" id="PF21806"/>
    </source>
</evidence>
<protein>
    <recommendedName>
        <fullName evidence="1">DUF6879 domain-containing protein</fullName>
    </recommendedName>
</protein>
<feature type="domain" description="DUF6879" evidence="1">
    <location>
        <begin position="54"/>
        <end position="146"/>
    </location>
</feature>
<organism evidence="2 3">
    <name type="scientific">Streptomyces alanosinicus</name>
    <dbReference type="NCBI Taxonomy" id="68171"/>
    <lineage>
        <taxon>Bacteria</taxon>
        <taxon>Bacillati</taxon>
        <taxon>Actinomycetota</taxon>
        <taxon>Actinomycetes</taxon>
        <taxon>Kitasatosporales</taxon>
        <taxon>Streptomycetaceae</taxon>
        <taxon>Streptomyces</taxon>
    </lineage>
</organism>
<reference evidence="2" key="1">
    <citation type="journal article" date="2014" name="Int. J. Syst. Evol. Microbiol.">
        <title>Complete genome sequence of Corynebacterium casei LMG S-19264T (=DSM 44701T), isolated from a smear-ripened cheese.</title>
        <authorList>
            <consortium name="US DOE Joint Genome Institute (JGI-PGF)"/>
            <person name="Walter F."/>
            <person name="Albersmeier A."/>
            <person name="Kalinowski J."/>
            <person name="Ruckert C."/>
        </authorList>
    </citation>
    <scope>NUCLEOTIDE SEQUENCE</scope>
    <source>
        <strain evidence="2">JCM 4714</strain>
    </source>
</reference>
<name>A0A919D2D8_9ACTN</name>
<dbReference type="EMBL" id="BMVG01000005">
    <property type="protein sequence ID" value="GHE02607.1"/>
    <property type="molecule type" value="Genomic_DNA"/>
</dbReference>
<gene>
    <name evidence="2" type="ORF">GCM10010339_26400</name>
</gene>
<proteinExistence type="predicted"/>
<reference evidence="2" key="2">
    <citation type="submission" date="2020-09" db="EMBL/GenBank/DDBJ databases">
        <authorList>
            <person name="Sun Q."/>
            <person name="Ohkuma M."/>
        </authorList>
    </citation>
    <scope>NUCLEOTIDE SEQUENCE</scope>
    <source>
        <strain evidence="2">JCM 4714</strain>
    </source>
</reference>
<comment type="caution">
    <text evidence="2">The sequence shown here is derived from an EMBL/GenBank/DDBJ whole genome shotgun (WGS) entry which is preliminary data.</text>
</comment>
<dbReference type="Pfam" id="PF21806">
    <property type="entry name" value="DUF6879"/>
    <property type="match status" value="1"/>
</dbReference>
<evidence type="ECO:0000313" key="2">
    <source>
        <dbReference type="EMBL" id="GHE02607.1"/>
    </source>
</evidence>
<accession>A0A919D2D8</accession>
<keyword evidence="3" id="KW-1185">Reference proteome</keyword>
<dbReference type="RefSeq" id="WP_189951828.1">
    <property type="nucleotide sequence ID" value="NZ_BMVG01000005.1"/>
</dbReference>
<evidence type="ECO:0000313" key="3">
    <source>
        <dbReference type="Proteomes" id="UP000655443"/>
    </source>
</evidence>
<dbReference type="AlphaFoldDB" id="A0A919D2D8"/>